<feature type="non-terminal residue" evidence="3">
    <location>
        <position position="108"/>
    </location>
</feature>
<dbReference type="AlphaFoldDB" id="A0A813LYR6"/>
<dbReference type="EMBL" id="CAJNNW010036980">
    <property type="protein sequence ID" value="CAE8738681.1"/>
    <property type="molecule type" value="Genomic_DNA"/>
</dbReference>
<accession>A0A813LYR6</accession>
<reference evidence="3" key="1">
    <citation type="submission" date="2021-02" db="EMBL/GenBank/DDBJ databases">
        <authorList>
            <person name="Dougan E. K."/>
            <person name="Rhodes N."/>
            <person name="Thang M."/>
            <person name="Chan C."/>
        </authorList>
    </citation>
    <scope>NUCLEOTIDE SEQUENCE</scope>
</reference>
<evidence type="ECO:0000313" key="2">
    <source>
        <dbReference type="EMBL" id="CAE8586163.1"/>
    </source>
</evidence>
<proteinExistence type="predicted"/>
<sequence>CICILDSSAPVTGTAPPPLPLPGNMALSFLTVLLSLAVMALQLVGTEAQRSVPFASEGKNLMVTPTIMTAILFGAIWLVLFLVGFCCLFNVQTPSSYEEKCLVLNKQY</sequence>
<name>A0A813LYR6_POLGL</name>
<evidence type="ECO:0000256" key="1">
    <source>
        <dbReference type="SAM" id="Phobius"/>
    </source>
</evidence>
<evidence type="ECO:0000313" key="3">
    <source>
        <dbReference type="EMBL" id="CAE8738681.1"/>
    </source>
</evidence>
<feature type="transmembrane region" description="Helical" evidence="1">
    <location>
        <begin position="66"/>
        <end position="91"/>
    </location>
</feature>
<gene>
    <name evidence="2" type="ORF">PGLA1383_LOCUS5058</name>
    <name evidence="3" type="ORF">PGLA2088_LOCUS49300</name>
</gene>
<evidence type="ECO:0000313" key="4">
    <source>
        <dbReference type="Proteomes" id="UP000626109"/>
    </source>
</evidence>
<evidence type="ECO:0000313" key="5">
    <source>
        <dbReference type="Proteomes" id="UP000654075"/>
    </source>
</evidence>
<feature type="transmembrane region" description="Helical" evidence="1">
    <location>
        <begin position="25"/>
        <end position="45"/>
    </location>
</feature>
<dbReference type="EMBL" id="CAJNNV010001933">
    <property type="protein sequence ID" value="CAE8586163.1"/>
    <property type="molecule type" value="Genomic_DNA"/>
</dbReference>
<keyword evidence="1" id="KW-0812">Transmembrane</keyword>
<protein>
    <submittedName>
        <fullName evidence="3">Uncharacterized protein</fullName>
    </submittedName>
</protein>
<keyword evidence="1" id="KW-1133">Transmembrane helix</keyword>
<keyword evidence="1" id="KW-0472">Membrane</keyword>
<dbReference type="Proteomes" id="UP000626109">
    <property type="component" value="Unassembled WGS sequence"/>
</dbReference>
<keyword evidence="5" id="KW-1185">Reference proteome</keyword>
<organism evidence="3 4">
    <name type="scientific">Polarella glacialis</name>
    <name type="common">Dinoflagellate</name>
    <dbReference type="NCBI Taxonomy" id="89957"/>
    <lineage>
        <taxon>Eukaryota</taxon>
        <taxon>Sar</taxon>
        <taxon>Alveolata</taxon>
        <taxon>Dinophyceae</taxon>
        <taxon>Suessiales</taxon>
        <taxon>Suessiaceae</taxon>
        <taxon>Polarella</taxon>
    </lineage>
</organism>
<dbReference type="Proteomes" id="UP000654075">
    <property type="component" value="Unassembled WGS sequence"/>
</dbReference>
<comment type="caution">
    <text evidence="3">The sequence shown here is derived from an EMBL/GenBank/DDBJ whole genome shotgun (WGS) entry which is preliminary data.</text>
</comment>